<dbReference type="InterPro" id="IPR043472">
    <property type="entry name" value="Macro_dom-like"/>
</dbReference>
<feature type="domain" description="Macro" evidence="1">
    <location>
        <begin position="1"/>
        <end position="172"/>
    </location>
</feature>
<dbReference type="Gene3D" id="3.40.220.10">
    <property type="entry name" value="Leucine Aminopeptidase, subunit E, domain 1"/>
    <property type="match status" value="1"/>
</dbReference>
<dbReference type="SUPFAM" id="SSF52949">
    <property type="entry name" value="Macro domain-like"/>
    <property type="match status" value="1"/>
</dbReference>
<dbReference type="CDD" id="cd02908">
    <property type="entry name" value="Macro_OAADPr_deacetylase"/>
    <property type="match status" value="1"/>
</dbReference>
<dbReference type="NCBIfam" id="NF001664">
    <property type="entry name" value="PRK00431.1-6"/>
    <property type="match status" value="1"/>
</dbReference>
<organism evidence="2 3">
    <name type="scientific">Dermacoccus abyssi</name>
    <dbReference type="NCBI Taxonomy" id="322596"/>
    <lineage>
        <taxon>Bacteria</taxon>
        <taxon>Bacillati</taxon>
        <taxon>Actinomycetota</taxon>
        <taxon>Actinomycetes</taxon>
        <taxon>Micrococcales</taxon>
        <taxon>Dermacoccaceae</taxon>
        <taxon>Dermacoccus</taxon>
    </lineage>
</organism>
<gene>
    <name evidence="2" type="ORF">FV141_02230</name>
</gene>
<evidence type="ECO:0000313" key="3">
    <source>
        <dbReference type="Proteomes" id="UP000323565"/>
    </source>
</evidence>
<protein>
    <submittedName>
        <fullName evidence="2">O-acetyl-ADP-ribose deacetylase</fullName>
    </submittedName>
</protein>
<sequence length="172" mass="17990">MATPRIEITLGDITTEDVDAVVNAANSSLLGGGGVDGAIHAAAGPDLLAECRRVRASDYPDGLPTGRAVITGAGRMPARHVVHTVGPNRHAGQTDPALLESCFRESLQVADEAGCRSVAFPAISAGVYGWDVHEVARVAVRTVQAASCENVDLVRFVLFDKRSEDAFQLALG</sequence>
<evidence type="ECO:0000259" key="1">
    <source>
        <dbReference type="PROSITE" id="PS51154"/>
    </source>
</evidence>
<dbReference type="PROSITE" id="PS51154">
    <property type="entry name" value="MACRO"/>
    <property type="match status" value="1"/>
</dbReference>
<dbReference type="InterPro" id="IPR002589">
    <property type="entry name" value="Macro_dom"/>
</dbReference>
<dbReference type="EMBL" id="CP043031">
    <property type="protein sequence ID" value="QEH92487.1"/>
    <property type="molecule type" value="Genomic_DNA"/>
</dbReference>
<dbReference type="PANTHER" id="PTHR11106:SF27">
    <property type="entry name" value="MACRO DOMAIN-CONTAINING PROTEIN"/>
    <property type="match status" value="1"/>
</dbReference>
<evidence type="ECO:0000313" key="2">
    <source>
        <dbReference type="EMBL" id="QEH92487.1"/>
    </source>
</evidence>
<keyword evidence="3" id="KW-1185">Reference proteome</keyword>
<dbReference type="Proteomes" id="UP000323565">
    <property type="component" value="Chromosome"/>
</dbReference>
<dbReference type="SMART" id="SM00506">
    <property type="entry name" value="A1pp"/>
    <property type="match status" value="1"/>
</dbReference>
<dbReference type="Pfam" id="PF01661">
    <property type="entry name" value="Macro"/>
    <property type="match status" value="1"/>
</dbReference>
<reference evidence="2 3" key="1">
    <citation type="submission" date="2019-08" db="EMBL/GenBank/DDBJ databases">
        <title>Dermacoccus abyssi strain HZAU 226, whole genome Nanopore sequencing project.</title>
        <authorList>
            <person name="Guo A."/>
            <person name="Zhang X."/>
            <person name="Ruan Y."/>
            <person name="Liu W."/>
            <person name="Chen Q."/>
            <person name="Gu L."/>
        </authorList>
    </citation>
    <scope>NUCLEOTIDE SEQUENCE [LARGE SCALE GENOMIC DNA]</scope>
    <source>
        <strain evidence="2 3">HZAU 226</strain>
    </source>
</reference>
<accession>A0ABX5Z6B4</accession>
<proteinExistence type="predicted"/>
<dbReference type="PANTHER" id="PTHR11106">
    <property type="entry name" value="GANGLIOSIDE INDUCED DIFFERENTIATION ASSOCIATED PROTEIN 2-RELATED"/>
    <property type="match status" value="1"/>
</dbReference>
<name>A0ABX5Z6B4_9MICO</name>